<dbReference type="AlphaFoldDB" id="A0A897NP04"/>
<accession>A0A897NP04</accession>
<keyword evidence="2" id="KW-0645">Protease</keyword>
<protein>
    <submittedName>
        <fullName evidence="2">Putative metalloprotease, contains C-terminal PDZ domain</fullName>
    </submittedName>
</protein>
<evidence type="ECO:0000313" key="3">
    <source>
        <dbReference type="Proteomes" id="UP000663305"/>
    </source>
</evidence>
<evidence type="ECO:0000313" key="2">
    <source>
        <dbReference type="EMBL" id="QSG11936.1"/>
    </source>
</evidence>
<dbReference type="GO" id="GO:0008237">
    <property type="term" value="F:metallopeptidase activity"/>
    <property type="evidence" value="ECO:0007669"/>
    <property type="project" value="UniProtKB-KW"/>
</dbReference>
<dbReference type="RefSeq" id="WP_229123958.1">
    <property type="nucleotide sequence ID" value="NZ_CP064789.1"/>
</dbReference>
<feature type="transmembrane region" description="Helical" evidence="1">
    <location>
        <begin position="12"/>
        <end position="31"/>
    </location>
</feature>
<evidence type="ECO:0000256" key="1">
    <source>
        <dbReference type="SAM" id="Phobius"/>
    </source>
</evidence>
<proteinExistence type="predicted"/>
<keyword evidence="1" id="KW-1133">Transmembrane helix</keyword>
<dbReference type="GO" id="GO:0006508">
    <property type="term" value="P:proteolysis"/>
    <property type="evidence" value="ECO:0007669"/>
    <property type="project" value="UniProtKB-KW"/>
</dbReference>
<dbReference type="Proteomes" id="UP000663305">
    <property type="component" value="Chromosome"/>
</dbReference>
<keyword evidence="2" id="KW-0378">Hydrolase</keyword>
<gene>
    <name evidence="2" type="ORF">HSBGL_1519</name>
</gene>
<name>A0A897NP04_9EURY</name>
<keyword evidence="2" id="KW-0482">Metalloprotease</keyword>
<reference evidence="2" key="1">
    <citation type="submission" date="2020-11" db="EMBL/GenBank/DDBJ databases">
        <title>Carbohydrate-dependent, anaerobic sulfur respiration: A novel catabolism in halophilic archaea.</title>
        <authorList>
            <person name="Sorokin D.Y."/>
            <person name="Messina E."/>
            <person name="Smedile F."/>
            <person name="La Cono V."/>
            <person name="Hallsworth J.E."/>
            <person name="Yakimov M.M."/>
        </authorList>
    </citation>
    <scope>NUCLEOTIDE SEQUENCE</scope>
    <source>
        <strain evidence="2">HSR-Bgl</strain>
    </source>
</reference>
<dbReference type="EMBL" id="CP064789">
    <property type="protein sequence ID" value="QSG11936.1"/>
    <property type="molecule type" value="Genomic_DNA"/>
</dbReference>
<keyword evidence="1" id="KW-0812">Transmembrane</keyword>
<dbReference type="GeneID" id="68861050"/>
<sequence length="353" mass="37178">MPSRFQELPGSAASVVLVVLFAGAVVTVVVLDPGATVGADDGPSVESVSGTGTVTVTYTDTSGASDQFTVAGVDPALASPEHGWAIVDRSSLPSVLRAVDDDPGNGVVGFGEWALIGAVATATVPIDGTELSVVVPAGRDVDPARKAGFIEAFAGPYPLSPNADRSVVLLSVPDALPHEGLMYSDDRGYVTVEAFWDGDAHSVWLHEYVHARQDFRTADGMVWFREASARYLSARFMQEQYEGVTAADLRAELAASPGDERVVLANRTTWAGTTDHYHAGAQLLAAVDAEIRAETGGEHALVDVFRAMNAEDEPVTVERFVGLVERRTGSDERWIAAAIAGDWAAVPANSRSG</sequence>
<organism evidence="2 3">
    <name type="scientific">Halapricum desulfuricans</name>
    <dbReference type="NCBI Taxonomy" id="2841257"/>
    <lineage>
        <taxon>Archaea</taxon>
        <taxon>Methanobacteriati</taxon>
        <taxon>Methanobacteriota</taxon>
        <taxon>Stenosarchaea group</taxon>
        <taxon>Halobacteria</taxon>
        <taxon>Halobacteriales</taxon>
        <taxon>Haloarculaceae</taxon>
        <taxon>Halapricum</taxon>
    </lineage>
</organism>
<keyword evidence="1" id="KW-0472">Membrane</keyword>